<gene>
    <name evidence="9" type="ORF">DV707_07835</name>
    <name evidence="10" type="ORF">SAMN04488133_2309</name>
</gene>
<dbReference type="OrthoDB" id="56234at2157"/>
<dbReference type="PROSITE" id="PS50968">
    <property type="entry name" value="BIOTINYL_LIPOYL"/>
    <property type="match status" value="1"/>
</dbReference>
<dbReference type="EMBL" id="CP031311">
    <property type="protein sequence ID" value="QCC47573.1"/>
    <property type="molecule type" value="Genomic_DNA"/>
</dbReference>
<evidence type="ECO:0000256" key="6">
    <source>
        <dbReference type="SAM" id="MobiDB-lite"/>
    </source>
</evidence>
<dbReference type="InterPro" id="IPR050743">
    <property type="entry name" value="2-oxoacid_DH_E2_comp"/>
</dbReference>
<feature type="compositionally biased region" description="Basic and acidic residues" evidence="6">
    <location>
        <begin position="277"/>
        <end position="289"/>
    </location>
</feature>
<keyword evidence="5" id="KW-0012">Acyltransferase</keyword>
<dbReference type="InterPro" id="IPR011053">
    <property type="entry name" value="Single_hybrid_motif"/>
</dbReference>
<dbReference type="Pfam" id="PF00198">
    <property type="entry name" value="2-oxoacid_dh"/>
    <property type="match status" value="1"/>
</dbReference>
<dbReference type="InterPro" id="IPR000089">
    <property type="entry name" value="Biotin_lipoyl"/>
</dbReference>
<feature type="compositionally biased region" description="Acidic residues" evidence="6">
    <location>
        <begin position="117"/>
        <end position="136"/>
    </location>
</feature>
<feature type="region of interest" description="Disordered" evidence="6">
    <location>
        <begin position="270"/>
        <end position="289"/>
    </location>
</feature>
<dbReference type="Gene3D" id="4.10.320.10">
    <property type="entry name" value="E3-binding domain"/>
    <property type="match status" value="2"/>
</dbReference>
<feature type="domain" description="Peripheral subunit-binding (PSBD)" evidence="8">
    <location>
        <begin position="147"/>
        <end position="184"/>
    </location>
</feature>
<comment type="similarity">
    <text evidence="2">Belongs to the 2-oxoacid dehydrogenase family.</text>
</comment>
<dbReference type="PANTHER" id="PTHR43178">
    <property type="entry name" value="DIHYDROLIPOAMIDE ACETYLTRANSFERASE COMPONENT OF PYRUVATE DEHYDROGENASE COMPLEX"/>
    <property type="match status" value="1"/>
</dbReference>
<dbReference type="Pfam" id="PF02817">
    <property type="entry name" value="E3_binding"/>
    <property type="match status" value="2"/>
</dbReference>
<dbReference type="PROSITE" id="PS51826">
    <property type="entry name" value="PSBD"/>
    <property type="match status" value="1"/>
</dbReference>
<proteinExistence type="inferred from homology"/>
<dbReference type="Gene3D" id="2.40.50.100">
    <property type="match status" value="1"/>
</dbReference>
<feature type="domain" description="Lipoyl-binding" evidence="7">
    <location>
        <begin position="3"/>
        <end position="78"/>
    </location>
</feature>
<evidence type="ECO:0000313" key="10">
    <source>
        <dbReference type="EMBL" id="SEG47581.1"/>
    </source>
</evidence>
<reference evidence="10 11" key="1">
    <citation type="submission" date="2016-10" db="EMBL/GenBank/DDBJ databases">
        <authorList>
            <person name="de Groot N.N."/>
        </authorList>
    </citation>
    <scope>NUCLEOTIDE SEQUENCE [LARGE SCALE GENOMIC DNA]</scope>
    <source>
        <strain evidence="10 11">CGMCC 1.10331</strain>
    </source>
</reference>
<dbReference type="InterPro" id="IPR004167">
    <property type="entry name" value="PSBD"/>
</dbReference>
<evidence type="ECO:0000256" key="5">
    <source>
        <dbReference type="ARBA" id="ARBA00023315"/>
    </source>
</evidence>
<dbReference type="PANTHER" id="PTHR43178:SF5">
    <property type="entry name" value="LIPOAMIDE ACYLTRANSFERASE COMPONENT OF BRANCHED-CHAIN ALPHA-KETO ACID DEHYDROGENASE COMPLEX, MITOCHONDRIAL"/>
    <property type="match status" value="1"/>
</dbReference>
<dbReference type="InterPro" id="IPR001078">
    <property type="entry name" value="2-oxoacid_DH_actylTfrase"/>
</dbReference>
<evidence type="ECO:0000256" key="4">
    <source>
        <dbReference type="ARBA" id="ARBA00022823"/>
    </source>
</evidence>
<dbReference type="FunFam" id="3.30.559.10:FF:000007">
    <property type="entry name" value="Dihydrolipoamide acetyltransferase component of pyruvate dehydrogenase complex"/>
    <property type="match status" value="1"/>
</dbReference>
<feature type="compositionally biased region" description="Acidic residues" evidence="6">
    <location>
        <begin position="85"/>
        <end position="97"/>
    </location>
</feature>
<feature type="compositionally biased region" description="Low complexity" evidence="6">
    <location>
        <begin position="318"/>
        <end position="343"/>
    </location>
</feature>
<feature type="compositionally biased region" description="Low complexity" evidence="6">
    <location>
        <begin position="237"/>
        <end position="248"/>
    </location>
</feature>
<dbReference type="GO" id="GO:0005737">
    <property type="term" value="C:cytoplasm"/>
    <property type="evidence" value="ECO:0007669"/>
    <property type="project" value="TreeGrafter"/>
</dbReference>
<feature type="region of interest" description="Disordered" evidence="6">
    <location>
        <begin position="166"/>
        <end position="256"/>
    </location>
</feature>
<organism evidence="10 11">
    <name type="scientific">Halobellus limi</name>
    <dbReference type="NCBI Taxonomy" id="699433"/>
    <lineage>
        <taxon>Archaea</taxon>
        <taxon>Methanobacteriati</taxon>
        <taxon>Methanobacteriota</taxon>
        <taxon>Stenosarchaea group</taxon>
        <taxon>Halobacteria</taxon>
        <taxon>Halobacteriales</taxon>
        <taxon>Haloferacaceae</taxon>
        <taxon>Halobellus</taxon>
    </lineage>
</organism>
<feature type="region of interest" description="Disordered" evidence="6">
    <location>
        <begin position="85"/>
        <end position="145"/>
    </location>
</feature>
<dbReference type="SUPFAM" id="SSF52777">
    <property type="entry name" value="CoA-dependent acyltransferases"/>
    <property type="match status" value="1"/>
</dbReference>
<evidence type="ECO:0000313" key="12">
    <source>
        <dbReference type="Proteomes" id="UP000296733"/>
    </source>
</evidence>
<evidence type="ECO:0000313" key="11">
    <source>
        <dbReference type="Proteomes" id="UP000236740"/>
    </source>
</evidence>
<dbReference type="Gene3D" id="3.30.559.10">
    <property type="entry name" value="Chloramphenicol acetyltransferase-like domain"/>
    <property type="match status" value="1"/>
</dbReference>
<sequence length="586" mass="60634">MVERTFELPDLGEGIAEGELVSWLVEEGESVVEDQVIAEVETDKALVEIPSPQEGTIARLHYDEGEIVPVDAVFVTFDVAGGEDDAAEAAADAEEGSLESAATSDAAPADAERDEAAETEDEAETAASADAEEGESVDAPVPSGRVFAAPSTRSLARELGVDLAAVEGSGPGGRVTGADVRAHAGDGPSAVPEDGTAAAAATTGTTADGTEAAASAASASAGASDAPAPETEDRGVESAAAAAVAGSTADRDRTLAMPATRRLAGELGVDLDSVPASEEREGEPFVTPEDVRRFAAGGSADAAAASPERTAGSEASTVSAGEADGAVGADAVGDSGAQSASGGRTESGDADAEARSGERVPYRGVRRTIGEQMAESKYTAPHVSHHDEFDATELVELRKELAAIAEDDGVKLTYLPLVVKAVTTALQEYPYLNSSLDEENEEIILHDEYNVGIAVSTDAGLMVPVIEDADEKGLKQLAEEIRDLAERARNRKIKPEEMRGGTFTITNIGVIGGEFSSPIINHPEAAIFAMGPIKERPWVVDGDVVARETMRFSMSVDHRLVDGADAAQFSNRVKELLVDPTRLLLE</sequence>
<feature type="compositionally biased region" description="Low complexity" evidence="6">
    <location>
        <begin position="192"/>
        <end position="229"/>
    </location>
</feature>
<feature type="compositionally biased region" description="Low complexity" evidence="6">
    <location>
        <begin position="98"/>
        <end position="109"/>
    </location>
</feature>
<keyword evidence="10" id="KW-0670">Pyruvate</keyword>
<dbReference type="Pfam" id="PF00364">
    <property type="entry name" value="Biotin_lipoyl"/>
    <property type="match status" value="1"/>
</dbReference>
<protein>
    <submittedName>
        <fullName evidence="9">2-oxo acid dehydrogenase subunit E2</fullName>
    </submittedName>
    <submittedName>
        <fullName evidence="10">Pyruvate dehydrogenase E2 component (Dihydrolipoamide acetyltransferase)</fullName>
    </submittedName>
</protein>
<evidence type="ECO:0000256" key="2">
    <source>
        <dbReference type="ARBA" id="ARBA00007317"/>
    </source>
</evidence>
<dbReference type="SUPFAM" id="SSF47005">
    <property type="entry name" value="Peripheral subunit-binding domain of 2-oxo acid dehydrogenase complex"/>
    <property type="match status" value="1"/>
</dbReference>
<dbReference type="CDD" id="cd06849">
    <property type="entry name" value="lipoyl_domain"/>
    <property type="match status" value="1"/>
</dbReference>
<evidence type="ECO:0000259" key="7">
    <source>
        <dbReference type="PROSITE" id="PS50968"/>
    </source>
</evidence>
<dbReference type="EMBL" id="FNVN01000003">
    <property type="protein sequence ID" value="SEG47581.1"/>
    <property type="molecule type" value="Genomic_DNA"/>
</dbReference>
<dbReference type="SUPFAM" id="SSF51230">
    <property type="entry name" value="Single hybrid motif"/>
    <property type="match status" value="1"/>
</dbReference>
<comment type="cofactor">
    <cofactor evidence="1">
        <name>(R)-lipoate</name>
        <dbReference type="ChEBI" id="CHEBI:83088"/>
    </cofactor>
</comment>
<accession>A0A1H6AGF2</accession>
<evidence type="ECO:0000313" key="9">
    <source>
        <dbReference type="EMBL" id="QCC47573.1"/>
    </source>
</evidence>
<dbReference type="RefSeq" id="WP_103992018.1">
    <property type="nucleotide sequence ID" value="NZ_CP031311.1"/>
</dbReference>
<keyword evidence="4" id="KW-0450">Lipoyl</keyword>
<evidence type="ECO:0000256" key="1">
    <source>
        <dbReference type="ARBA" id="ARBA00001938"/>
    </source>
</evidence>
<feature type="region of interest" description="Disordered" evidence="6">
    <location>
        <begin position="297"/>
        <end position="360"/>
    </location>
</feature>
<keyword evidence="11" id="KW-1185">Reference proteome</keyword>
<dbReference type="Proteomes" id="UP000296733">
    <property type="component" value="Chromosome"/>
</dbReference>
<dbReference type="Proteomes" id="UP000236740">
    <property type="component" value="Unassembled WGS sequence"/>
</dbReference>
<reference evidence="9 12" key="2">
    <citation type="journal article" date="2019" name="Nat. Commun.">
        <title>A new type of DNA phosphorothioation-based antiviral system in archaea.</title>
        <authorList>
            <person name="Xiong L."/>
            <person name="Liu S."/>
            <person name="Chen S."/>
            <person name="Xiao Y."/>
            <person name="Zhu B."/>
            <person name="Gao Y."/>
            <person name="Zhang Y."/>
            <person name="Chen B."/>
            <person name="Luo J."/>
            <person name="Deng Z."/>
            <person name="Chen X."/>
            <person name="Wang L."/>
            <person name="Chen S."/>
        </authorList>
    </citation>
    <scope>NUCLEOTIDE SEQUENCE [LARGE SCALE GENOMIC DNA]</scope>
    <source>
        <strain evidence="9 12">CGMCC 1.10331</strain>
    </source>
</reference>
<evidence type="ECO:0000259" key="8">
    <source>
        <dbReference type="PROSITE" id="PS51826"/>
    </source>
</evidence>
<dbReference type="GeneID" id="39857989"/>
<evidence type="ECO:0000256" key="3">
    <source>
        <dbReference type="ARBA" id="ARBA00022679"/>
    </source>
</evidence>
<dbReference type="AlphaFoldDB" id="A0A1H6AGF2"/>
<dbReference type="InterPro" id="IPR036625">
    <property type="entry name" value="E3-bd_dom_sf"/>
</dbReference>
<keyword evidence="3 10" id="KW-0808">Transferase</keyword>
<name>A0A1H6AGF2_9EURY</name>
<dbReference type="KEGG" id="hlm:DV707_07835"/>
<dbReference type="GO" id="GO:0016407">
    <property type="term" value="F:acetyltransferase activity"/>
    <property type="evidence" value="ECO:0007669"/>
    <property type="project" value="TreeGrafter"/>
</dbReference>
<feature type="compositionally biased region" description="Low complexity" evidence="6">
    <location>
        <begin position="297"/>
        <end position="306"/>
    </location>
</feature>
<dbReference type="GO" id="GO:0031405">
    <property type="term" value="F:lipoic acid binding"/>
    <property type="evidence" value="ECO:0007669"/>
    <property type="project" value="TreeGrafter"/>
</dbReference>
<dbReference type="InterPro" id="IPR023213">
    <property type="entry name" value="CAT-like_dom_sf"/>
</dbReference>